<dbReference type="RefSeq" id="WP_080063549.1">
    <property type="nucleotide sequence ID" value="NZ_MZGX01000005.1"/>
</dbReference>
<dbReference type="Pfam" id="PF12697">
    <property type="entry name" value="Abhydrolase_6"/>
    <property type="match status" value="1"/>
</dbReference>
<dbReference type="AlphaFoldDB" id="A0A1V4SMV3"/>
<organism evidence="2 3">
    <name type="scientific">Ruminiclostridium hungatei</name>
    <name type="common">Clostridium hungatei</name>
    <dbReference type="NCBI Taxonomy" id="48256"/>
    <lineage>
        <taxon>Bacteria</taxon>
        <taxon>Bacillati</taxon>
        <taxon>Bacillota</taxon>
        <taxon>Clostridia</taxon>
        <taxon>Eubacteriales</taxon>
        <taxon>Oscillospiraceae</taxon>
        <taxon>Ruminiclostridium</taxon>
    </lineage>
</organism>
<dbReference type="EMBL" id="MZGX01000005">
    <property type="protein sequence ID" value="OPX45219.1"/>
    <property type="molecule type" value="Genomic_DNA"/>
</dbReference>
<proteinExistence type="predicted"/>
<gene>
    <name evidence="2" type="ORF">CLHUN_11060</name>
</gene>
<dbReference type="PANTHER" id="PTHR43798">
    <property type="entry name" value="MONOACYLGLYCEROL LIPASE"/>
    <property type="match status" value="1"/>
</dbReference>
<sequence>MDLSSVRYKITGEGQTLVLVNMHFQRIETWEKITVDLSRYYRLIYFEFPNQGSSPERSDFNSLTHYARFLKEFLEELGEDTGDMLAYGYSYGANIIRIMCLDLEVKFKALIIGGINPVLLKDYYIELIKNWNAVLEGSGMEVFAKMLCLRIFSPEYVSKNPSVTNVLVNGFHRNYDNKPEGLKAILNAPAVYYQNEGSKAEKYSCPVHVIACENDMIIPCNFVEEYSAIIKAQSFHVISRCGHDPIFEKSSELVKLIDDIAQQYED</sequence>
<feature type="domain" description="AB hydrolase-1" evidence="1">
    <location>
        <begin position="37"/>
        <end position="254"/>
    </location>
</feature>
<dbReference type="OrthoDB" id="9776303at2"/>
<comment type="caution">
    <text evidence="2">The sequence shown here is derived from an EMBL/GenBank/DDBJ whole genome shotgun (WGS) entry which is preliminary data.</text>
</comment>
<dbReference type="GO" id="GO:0016787">
    <property type="term" value="F:hydrolase activity"/>
    <property type="evidence" value="ECO:0007669"/>
    <property type="project" value="UniProtKB-KW"/>
</dbReference>
<dbReference type="PANTHER" id="PTHR43798:SF33">
    <property type="entry name" value="HYDROLASE, PUTATIVE (AFU_ORTHOLOGUE AFUA_2G14860)-RELATED"/>
    <property type="match status" value="1"/>
</dbReference>
<dbReference type="InterPro" id="IPR050266">
    <property type="entry name" value="AB_hydrolase_sf"/>
</dbReference>
<dbReference type="Gene3D" id="3.40.50.1820">
    <property type="entry name" value="alpha/beta hydrolase"/>
    <property type="match status" value="1"/>
</dbReference>
<dbReference type="STRING" id="48256.CLHUN_11060"/>
<reference evidence="2 3" key="1">
    <citation type="submission" date="2017-03" db="EMBL/GenBank/DDBJ databases">
        <title>Genome sequence of Clostridium hungatei DSM 14427.</title>
        <authorList>
            <person name="Poehlein A."/>
            <person name="Daniel R."/>
        </authorList>
    </citation>
    <scope>NUCLEOTIDE SEQUENCE [LARGE SCALE GENOMIC DNA]</scope>
    <source>
        <strain evidence="2 3">DSM 14427</strain>
    </source>
</reference>
<keyword evidence="2" id="KW-0378">Hydrolase</keyword>
<dbReference type="InterPro" id="IPR029058">
    <property type="entry name" value="AB_hydrolase_fold"/>
</dbReference>
<keyword evidence="3" id="KW-1185">Reference proteome</keyword>
<evidence type="ECO:0000313" key="2">
    <source>
        <dbReference type="EMBL" id="OPX45219.1"/>
    </source>
</evidence>
<protein>
    <submittedName>
        <fullName evidence="2">Alpha/beta hydrolase family protein</fullName>
    </submittedName>
</protein>
<dbReference type="InterPro" id="IPR000073">
    <property type="entry name" value="AB_hydrolase_1"/>
</dbReference>
<dbReference type="SUPFAM" id="SSF53474">
    <property type="entry name" value="alpha/beta-Hydrolases"/>
    <property type="match status" value="1"/>
</dbReference>
<accession>A0A1V4SMV3</accession>
<name>A0A1V4SMV3_RUMHU</name>
<dbReference type="GO" id="GO:0016020">
    <property type="term" value="C:membrane"/>
    <property type="evidence" value="ECO:0007669"/>
    <property type="project" value="TreeGrafter"/>
</dbReference>
<evidence type="ECO:0000259" key="1">
    <source>
        <dbReference type="Pfam" id="PF12697"/>
    </source>
</evidence>
<evidence type="ECO:0000313" key="3">
    <source>
        <dbReference type="Proteomes" id="UP000191554"/>
    </source>
</evidence>
<dbReference type="Proteomes" id="UP000191554">
    <property type="component" value="Unassembled WGS sequence"/>
</dbReference>